<dbReference type="InterPro" id="IPR015943">
    <property type="entry name" value="WD40/YVTN_repeat-like_dom_sf"/>
</dbReference>
<keyword evidence="4" id="KW-1185">Reference proteome</keyword>
<evidence type="ECO:0000313" key="3">
    <source>
        <dbReference type="EMBL" id="THV13253.1"/>
    </source>
</evidence>
<feature type="signal peptide" evidence="2">
    <location>
        <begin position="1"/>
        <end position="32"/>
    </location>
</feature>
<accession>A0A4S8NA83</accession>
<dbReference type="Gene3D" id="2.130.10.10">
    <property type="entry name" value="YVTN repeat-like/Quinoprotein amine dehydrogenase"/>
    <property type="match status" value="1"/>
</dbReference>
<dbReference type="OrthoDB" id="5241253at2"/>
<evidence type="ECO:0000313" key="4">
    <source>
        <dbReference type="Proteomes" id="UP000307087"/>
    </source>
</evidence>
<proteinExistence type="predicted"/>
<feature type="region of interest" description="Disordered" evidence="1">
    <location>
        <begin position="36"/>
        <end position="63"/>
    </location>
</feature>
<dbReference type="AlphaFoldDB" id="A0A4S8NA83"/>
<evidence type="ECO:0000256" key="1">
    <source>
        <dbReference type="SAM" id="MobiDB-lite"/>
    </source>
</evidence>
<comment type="caution">
    <text evidence="3">The sequence shown here is derived from an EMBL/GenBank/DDBJ whole genome shotgun (WGS) entry which is preliminary data.</text>
</comment>
<sequence length="482" mass="51061">MGARPMLNPLRRRVAVAVAAAGVVIGGTFAVAEDGGPPQAVPTATCGPDSLPETGLQGRTPKADFTSGRALKGYTCNTRQVGKYGATGGFKTLRYTDAQGHTCAFYDSTRMIGLDVVGNLLNGTGLGVVVLDMADPAAPRKTANLMSPAMLSPHESLLLNEERGLLVGVMGTLLTAPGVLDVYDISKDCRKPRLLSSSLSGVLGHESGFSPDGNTFWSAGAAGFTITAIDMVNPKSPKPILIHPGLVAHGLRFSDDGDTMYVANMGAPSANSILDNPSLQIYDVSQVQDRQKSAKITKLSELDWTDISIPQVAEPFTRDGRQYVLEVDEFTDFFGDGWTVDFATSPVGAARIIDVTDSSAPALVSDIRLAVHQKENRTAELMKDPGAALPIGGYSAHYCSVPTRDNPNLAACSMLGSGLRIFDIRDVENPVEVAYFNKPSRNGATAMSQPAWDVEAGTVWYTDGTGGFFVVELTNGVEDLLN</sequence>
<organism evidence="3 4">
    <name type="scientific">Nocardioides caeni</name>
    <dbReference type="NCBI Taxonomy" id="574700"/>
    <lineage>
        <taxon>Bacteria</taxon>
        <taxon>Bacillati</taxon>
        <taxon>Actinomycetota</taxon>
        <taxon>Actinomycetes</taxon>
        <taxon>Propionibacteriales</taxon>
        <taxon>Nocardioidaceae</taxon>
        <taxon>Nocardioides</taxon>
    </lineage>
</organism>
<dbReference type="SUPFAM" id="SSF101908">
    <property type="entry name" value="Putative isomerase YbhE"/>
    <property type="match status" value="1"/>
</dbReference>
<dbReference type="Proteomes" id="UP000307087">
    <property type="component" value="Unassembled WGS sequence"/>
</dbReference>
<reference evidence="3 4" key="1">
    <citation type="journal article" date="2009" name="Int. J. Syst. Evol. Microbiol.">
        <title>Nocardioides caeni sp. nov., isolated from wastewater.</title>
        <authorList>
            <person name="Yoon J.H."/>
            <person name="Kang S.J."/>
            <person name="Park S."/>
            <person name="Kim W."/>
            <person name="Oh T.K."/>
        </authorList>
    </citation>
    <scope>NUCLEOTIDE SEQUENCE [LARGE SCALE GENOMIC DNA]</scope>
    <source>
        <strain evidence="3 4">DSM 23134</strain>
    </source>
</reference>
<evidence type="ECO:0008006" key="5">
    <source>
        <dbReference type="Google" id="ProtNLM"/>
    </source>
</evidence>
<keyword evidence="2" id="KW-0732">Signal</keyword>
<name>A0A4S8NA83_9ACTN</name>
<gene>
    <name evidence="3" type="ORF">E9934_09780</name>
</gene>
<protein>
    <recommendedName>
        <fullName evidence="5">Choice-of-anchor B family protein</fullName>
    </recommendedName>
</protein>
<dbReference type="EMBL" id="STGW01000005">
    <property type="protein sequence ID" value="THV13253.1"/>
    <property type="molecule type" value="Genomic_DNA"/>
</dbReference>
<evidence type="ECO:0000256" key="2">
    <source>
        <dbReference type="SAM" id="SignalP"/>
    </source>
</evidence>
<feature type="chain" id="PRO_5020873666" description="Choice-of-anchor B family protein" evidence="2">
    <location>
        <begin position="33"/>
        <end position="482"/>
    </location>
</feature>
<dbReference type="RefSeq" id="WP_136562714.1">
    <property type="nucleotide sequence ID" value="NZ_BAABLS010000010.1"/>
</dbReference>